<sequence>MENDHSSSTFTPPRPPPPDEIAFFDVETTIPNRVGQGHCLLEFGAILVCKHRLVEVGSYSTLIKPDDLSLISAASVRCNGITKEAVSVAPSFSEVADSVYSILHGRVWAGHNILRFDCPRIREAFLKIGKSPPEPKGTIDTLPLLTQKFGRRAGNMKMATLAAYFGLGKQSHRSLDDVRMNLEVLKYCATVLFLESTASELSNDNSTDISSPLPNPNLNFMSDSTFVDRVTSVICDIGESNNLAADMETSLTPLIEKMAITFEEASVDRDGNLEPNMPEMLPCSSRTVQHHYNTSLDYLNPSLVLKSNIKATIFSANEHGFRMSLLYNEIPLQLCCIGLKVQFGISTKFVDHTGKPKLSIVLGASESLCQVLYACETVAQKSLIHFGSTSDWRPLIKKSSFSGSSIVRLNIPTSVNRDITTCLVEIYQKESSGNAKKLDLSKSNVDMLKSLFVPGNVLDAYFCVEVYDYQQYSGIRLVAKRLVIHHI</sequence>
<dbReference type="CDD" id="cd06127">
    <property type="entry name" value="DEDDh"/>
    <property type="match status" value="1"/>
</dbReference>
<accession>A0A0K9PKR7</accession>
<dbReference type="OMA" id="YDYQQIA"/>
<dbReference type="Proteomes" id="UP000036987">
    <property type="component" value="Unassembled WGS sequence"/>
</dbReference>
<keyword evidence="2" id="KW-0540">Nuclease</keyword>
<keyword evidence="3" id="KW-0479">Metal-binding</keyword>
<organism evidence="8 9">
    <name type="scientific">Zostera marina</name>
    <name type="common">Eelgrass</name>
    <dbReference type="NCBI Taxonomy" id="29655"/>
    <lineage>
        <taxon>Eukaryota</taxon>
        <taxon>Viridiplantae</taxon>
        <taxon>Streptophyta</taxon>
        <taxon>Embryophyta</taxon>
        <taxon>Tracheophyta</taxon>
        <taxon>Spermatophyta</taxon>
        <taxon>Magnoliopsida</taxon>
        <taxon>Liliopsida</taxon>
        <taxon>Zosteraceae</taxon>
        <taxon>Zostera</taxon>
    </lineage>
</organism>
<evidence type="ECO:0000256" key="2">
    <source>
        <dbReference type="ARBA" id="ARBA00022722"/>
    </source>
</evidence>
<dbReference type="PANTHER" id="PTHR30231:SF4">
    <property type="entry name" value="PROTEIN NEN2"/>
    <property type="match status" value="1"/>
</dbReference>
<dbReference type="OrthoDB" id="2018529at2759"/>
<dbReference type="GO" id="GO:0046872">
    <property type="term" value="F:metal ion binding"/>
    <property type="evidence" value="ECO:0007669"/>
    <property type="project" value="UniProtKB-KW"/>
</dbReference>
<dbReference type="Pfam" id="PF00929">
    <property type="entry name" value="RNase_T"/>
    <property type="match status" value="1"/>
</dbReference>
<comment type="caution">
    <text evidence="8">The sequence shown here is derived from an EMBL/GenBank/DDBJ whole genome shotgun (WGS) entry which is preliminary data.</text>
</comment>
<dbReference type="GO" id="GO:0008408">
    <property type="term" value="F:3'-5' exonuclease activity"/>
    <property type="evidence" value="ECO:0000318"/>
    <property type="project" value="GO_Central"/>
</dbReference>
<dbReference type="SUPFAM" id="SSF53098">
    <property type="entry name" value="Ribonuclease H-like"/>
    <property type="match status" value="1"/>
</dbReference>
<evidence type="ECO:0000256" key="1">
    <source>
        <dbReference type="ARBA" id="ARBA00001946"/>
    </source>
</evidence>
<dbReference type="AlphaFoldDB" id="A0A0K9PKR7"/>
<dbReference type="SMART" id="SM00479">
    <property type="entry name" value="EXOIII"/>
    <property type="match status" value="1"/>
</dbReference>
<evidence type="ECO:0000256" key="6">
    <source>
        <dbReference type="ARBA" id="ARBA00022842"/>
    </source>
</evidence>
<evidence type="ECO:0000313" key="8">
    <source>
        <dbReference type="EMBL" id="KMZ69628.1"/>
    </source>
</evidence>
<evidence type="ECO:0000256" key="5">
    <source>
        <dbReference type="ARBA" id="ARBA00022839"/>
    </source>
</evidence>
<dbReference type="STRING" id="29655.A0A0K9PKR7"/>
<evidence type="ECO:0000256" key="4">
    <source>
        <dbReference type="ARBA" id="ARBA00022801"/>
    </source>
</evidence>
<dbReference type="GO" id="GO:0003676">
    <property type="term" value="F:nucleic acid binding"/>
    <property type="evidence" value="ECO:0007669"/>
    <property type="project" value="InterPro"/>
</dbReference>
<dbReference type="FunFam" id="3.30.420.10:FF:000040">
    <property type="entry name" value="Exonuclease family protein"/>
    <property type="match status" value="1"/>
</dbReference>
<gene>
    <name evidence="8" type="ORF">ZOSMA_20G01060</name>
</gene>
<evidence type="ECO:0000259" key="7">
    <source>
        <dbReference type="SMART" id="SM00479"/>
    </source>
</evidence>
<feature type="domain" description="Exonuclease" evidence="7">
    <location>
        <begin position="20"/>
        <end position="194"/>
    </location>
</feature>
<reference evidence="9" key="1">
    <citation type="journal article" date="2016" name="Nature">
        <title>The genome of the seagrass Zostera marina reveals angiosperm adaptation to the sea.</title>
        <authorList>
            <person name="Olsen J.L."/>
            <person name="Rouze P."/>
            <person name="Verhelst B."/>
            <person name="Lin Y.-C."/>
            <person name="Bayer T."/>
            <person name="Collen J."/>
            <person name="Dattolo E."/>
            <person name="De Paoli E."/>
            <person name="Dittami S."/>
            <person name="Maumus F."/>
            <person name="Michel G."/>
            <person name="Kersting A."/>
            <person name="Lauritano C."/>
            <person name="Lohaus R."/>
            <person name="Toepel M."/>
            <person name="Tonon T."/>
            <person name="Vanneste K."/>
            <person name="Amirebrahimi M."/>
            <person name="Brakel J."/>
            <person name="Bostroem C."/>
            <person name="Chovatia M."/>
            <person name="Grimwood J."/>
            <person name="Jenkins J.W."/>
            <person name="Jueterbock A."/>
            <person name="Mraz A."/>
            <person name="Stam W.T."/>
            <person name="Tice H."/>
            <person name="Bornberg-Bauer E."/>
            <person name="Green P.J."/>
            <person name="Pearson G.A."/>
            <person name="Procaccini G."/>
            <person name="Duarte C.M."/>
            <person name="Schmutz J."/>
            <person name="Reusch T.B.H."/>
            <person name="Van de Peer Y."/>
        </authorList>
    </citation>
    <scope>NUCLEOTIDE SEQUENCE [LARGE SCALE GENOMIC DNA]</scope>
    <source>
        <strain evidence="9">cv. Finnish</strain>
    </source>
</reference>
<evidence type="ECO:0000256" key="3">
    <source>
        <dbReference type="ARBA" id="ARBA00022723"/>
    </source>
</evidence>
<keyword evidence="6" id="KW-0460">Magnesium</keyword>
<keyword evidence="5 8" id="KW-0269">Exonuclease</keyword>
<keyword evidence="9" id="KW-1185">Reference proteome</keyword>
<protein>
    <submittedName>
        <fullName evidence="8">Exonuclease, DNA polymerase III, epsilon subunit family</fullName>
    </submittedName>
</protein>
<proteinExistence type="predicted"/>
<dbReference type="InterPro" id="IPR012337">
    <property type="entry name" value="RNaseH-like_sf"/>
</dbReference>
<dbReference type="EMBL" id="LFYR01000757">
    <property type="protein sequence ID" value="KMZ69628.1"/>
    <property type="molecule type" value="Genomic_DNA"/>
</dbReference>
<evidence type="ECO:0000313" key="9">
    <source>
        <dbReference type="Proteomes" id="UP000036987"/>
    </source>
</evidence>
<dbReference type="PANTHER" id="PTHR30231">
    <property type="entry name" value="DNA POLYMERASE III SUBUNIT EPSILON"/>
    <property type="match status" value="1"/>
</dbReference>
<dbReference type="Gene3D" id="3.30.420.10">
    <property type="entry name" value="Ribonuclease H-like superfamily/Ribonuclease H"/>
    <property type="match status" value="1"/>
</dbReference>
<keyword evidence="4" id="KW-0378">Hydrolase</keyword>
<dbReference type="InterPro" id="IPR036397">
    <property type="entry name" value="RNaseH_sf"/>
</dbReference>
<name>A0A0K9PKR7_ZOSMR</name>
<dbReference type="InterPro" id="IPR013520">
    <property type="entry name" value="Ribonucl_H"/>
</dbReference>
<comment type="cofactor">
    <cofactor evidence="1">
        <name>Mg(2+)</name>
        <dbReference type="ChEBI" id="CHEBI:18420"/>
    </cofactor>
</comment>